<feature type="signal peptide" evidence="1">
    <location>
        <begin position="1"/>
        <end position="19"/>
    </location>
</feature>
<dbReference type="RefSeq" id="WP_327984173.1">
    <property type="nucleotide sequence ID" value="NZ_CP136426.1"/>
</dbReference>
<proteinExistence type="predicted"/>
<protein>
    <submittedName>
        <fullName evidence="2">Hemin receptor</fullName>
    </submittedName>
</protein>
<evidence type="ECO:0000313" key="3">
    <source>
        <dbReference type="Proteomes" id="UP001432059"/>
    </source>
</evidence>
<dbReference type="Gene3D" id="2.40.160.60">
    <property type="entry name" value="Outer membrane protein transport protein (OMPP1/FadL/TodX)"/>
    <property type="match status" value="1"/>
</dbReference>
<gene>
    <name evidence="2" type="ORF">BPO_2189</name>
</gene>
<feature type="chain" id="PRO_5043524041" evidence="1">
    <location>
        <begin position="20"/>
        <end position="464"/>
    </location>
</feature>
<accession>A0AAU0F247</accession>
<dbReference type="AlphaFoldDB" id="A0AAU0F247"/>
<keyword evidence="2" id="KW-0675">Receptor</keyword>
<organism evidence="2 3">
    <name type="scientific">Bergeyella porcorum</name>
    <dbReference type="NCBI Taxonomy" id="1735111"/>
    <lineage>
        <taxon>Bacteria</taxon>
        <taxon>Pseudomonadati</taxon>
        <taxon>Bacteroidota</taxon>
        <taxon>Flavobacteriia</taxon>
        <taxon>Flavobacteriales</taxon>
        <taxon>Weeksellaceae</taxon>
        <taxon>Bergeyella</taxon>
    </lineage>
</organism>
<name>A0AAU0F247_9FLAO</name>
<dbReference type="EMBL" id="CP136426">
    <property type="protein sequence ID" value="WOC52836.1"/>
    <property type="molecule type" value="Genomic_DNA"/>
</dbReference>
<evidence type="ECO:0000313" key="2">
    <source>
        <dbReference type="EMBL" id="WOC52836.1"/>
    </source>
</evidence>
<reference evidence="2" key="1">
    <citation type="submission" date="2023-10" db="EMBL/GenBank/DDBJ databases">
        <title>Characterization and whole genome sequencing of a novel strain of Bergeyella porcorum QD2021 isolated from pig.</title>
        <authorList>
            <person name="Liu G."/>
            <person name="Chen C."/>
            <person name="Han X."/>
        </authorList>
    </citation>
    <scope>NUCLEOTIDE SEQUENCE</scope>
    <source>
        <strain evidence="2">QD2021</strain>
    </source>
</reference>
<dbReference type="KEGG" id="bpor:BPO_2189"/>
<dbReference type="SUPFAM" id="SSF56935">
    <property type="entry name" value="Porins"/>
    <property type="match status" value="1"/>
</dbReference>
<dbReference type="Proteomes" id="UP001432059">
    <property type="component" value="Chromosome"/>
</dbReference>
<keyword evidence="3" id="KW-1185">Reference proteome</keyword>
<keyword evidence="1" id="KW-0732">Signal</keyword>
<evidence type="ECO:0000256" key="1">
    <source>
        <dbReference type="SAM" id="SignalP"/>
    </source>
</evidence>
<sequence length="464" mass="50083">MLKQSLIISSISVAFFANAQDVSVLRNSVEVYSAPWSGSAKYNAMAGAMGALGGDFSTLNSNPAGIGVAIASDLSATLSIDNMKNTSTLYGNSISNQINNTNLGQVGGIAVFETRANSPWKFVNVGVSYSNKSVDELSQSARNSNVTIPLTNGDVLSFNGHTYDRTGSVTKMSLGVGGNYDNKIYIGAGLNLHGSSITQYDFASMTSQNAGTSSLFYKQYTPYAEDASGFSASVGIIGKVNKFFRLGAAIETPTWWNMDRVYTFYGYNSADDGEYSETRSLATPTKATLSAAYVPNKNFALNIDYTVGLSKPKFSDMSADAQTEINNFLKANYKSISEVKIGAEYRYQQFRLRGGYGFASAPFDTMTMTTIGSNNANVDASFSNLYSGKRQTLGLGIGYDFKSFYADVAYNHITSDYNMPFLRGSDTAGTEYYGNTAWFSNGSAVVSDVKNKFNNVSLTIGWKF</sequence>